<feature type="binding site" evidence="11">
    <location>
        <begin position="44"/>
        <end position="49"/>
    </location>
    <ligand>
        <name>substrate</name>
    </ligand>
</feature>
<dbReference type="EC" id="5.4.2.6" evidence="8"/>
<feature type="binding site" evidence="11">
    <location>
        <begin position="116"/>
        <end position="120"/>
    </location>
    <ligand>
        <name>substrate</name>
    </ligand>
</feature>
<feature type="active site" description="Nucleophile" evidence="10">
    <location>
        <position position="9"/>
    </location>
</feature>
<evidence type="ECO:0000256" key="5">
    <source>
        <dbReference type="ARBA" id="ARBA00023235"/>
    </source>
</evidence>
<feature type="site" description="Important for catalytic activity and assists the phosphoryl transfer reaction to Asp8 by balancing charge and orienting the reacting groups" evidence="13">
    <location>
        <position position="147"/>
    </location>
</feature>
<comment type="catalytic activity">
    <reaction evidence="7">
        <text>beta-D-glucose 1-phosphate = beta-D-glucose 6-phosphate</text>
        <dbReference type="Rhea" id="RHEA:20113"/>
        <dbReference type="ChEBI" id="CHEBI:57684"/>
        <dbReference type="ChEBI" id="CHEBI:58247"/>
        <dbReference type="EC" id="5.4.2.6"/>
    </reaction>
</comment>
<dbReference type="PANTHER" id="PTHR46193:SF18">
    <property type="entry name" value="HEXITOL PHOSPHATASE B"/>
    <property type="match status" value="1"/>
</dbReference>
<evidence type="ECO:0000256" key="12">
    <source>
        <dbReference type="PIRSR" id="PIRSR610972-3"/>
    </source>
</evidence>
<comment type="similarity">
    <text evidence="1">Belongs to the HAD-like hydrolase superfamily. CbbY/CbbZ/Gph/YieH family.</text>
</comment>
<dbReference type="InterPro" id="IPR010976">
    <property type="entry name" value="B-phosphoglucomutase_hydrolase"/>
</dbReference>
<dbReference type="SFLD" id="SFLDG01135">
    <property type="entry name" value="C1.5.6:_HAD__Beta-PGM__Phospha"/>
    <property type="match status" value="1"/>
</dbReference>
<organism evidence="14 15">
    <name type="scientific">Enterococcus villorum</name>
    <dbReference type="NCBI Taxonomy" id="112904"/>
    <lineage>
        <taxon>Bacteria</taxon>
        <taxon>Bacillati</taxon>
        <taxon>Bacillota</taxon>
        <taxon>Bacilli</taxon>
        <taxon>Lactobacillales</taxon>
        <taxon>Enterococcaceae</taxon>
        <taxon>Enterococcus</taxon>
    </lineage>
</organism>
<evidence type="ECO:0000256" key="2">
    <source>
        <dbReference type="ARBA" id="ARBA00022553"/>
    </source>
</evidence>
<name>A0A1V8YAV6_9ENTE</name>
<evidence type="ECO:0000313" key="15">
    <source>
        <dbReference type="Proteomes" id="UP000192477"/>
    </source>
</evidence>
<dbReference type="OrthoDB" id="9797743at2"/>
<feature type="binding site" evidence="12">
    <location>
        <position position="172"/>
    </location>
    <ligand>
        <name>Mg(2+)</name>
        <dbReference type="ChEBI" id="CHEBI:18420"/>
    </ligand>
</feature>
<evidence type="ECO:0000256" key="10">
    <source>
        <dbReference type="PIRSR" id="PIRSR610972-1"/>
    </source>
</evidence>
<dbReference type="InterPro" id="IPR023214">
    <property type="entry name" value="HAD_sf"/>
</dbReference>
<keyword evidence="3 12" id="KW-0479">Metal-binding</keyword>
<feature type="binding site" evidence="11">
    <location>
        <position position="147"/>
    </location>
    <ligand>
        <name>substrate</name>
    </ligand>
</feature>
<feature type="binding site" evidence="12">
    <location>
        <position position="11"/>
    </location>
    <ligand>
        <name>Mg(2+)</name>
        <dbReference type="ChEBI" id="CHEBI:18420"/>
    </ligand>
</feature>
<dbReference type="CDD" id="cd02598">
    <property type="entry name" value="HAD_BPGM"/>
    <property type="match status" value="1"/>
</dbReference>
<dbReference type="InterPro" id="IPR036412">
    <property type="entry name" value="HAD-like_sf"/>
</dbReference>
<dbReference type="NCBIfam" id="TIGR01509">
    <property type="entry name" value="HAD-SF-IA-v3"/>
    <property type="match status" value="1"/>
</dbReference>
<dbReference type="NCBIfam" id="TIGR01549">
    <property type="entry name" value="HAD-SF-IA-v1"/>
    <property type="match status" value="1"/>
</dbReference>
<protein>
    <recommendedName>
        <fullName evidence="9">Beta-phosphoglucomutase</fullName>
        <ecNumber evidence="8">5.4.2.6</ecNumber>
    </recommendedName>
</protein>
<accession>A0A1V8YAV6</accession>
<reference evidence="14 15" key="1">
    <citation type="journal article" date="2017" name="BMC Microbiol.">
        <title>Comparative genomics of Enterococcus spp. isolated from bovine feces.</title>
        <authorList>
            <person name="Beukers A.G."/>
            <person name="Zaheer R."/>
            <person name="Goji N."/>
            <person name="Amoako K.K."/>
            <person name="Chaves A.V."/>
            <person name="Ward M.P."/>
            <person name="McAllister T.A."/>
        </authorList>
    </citation>
    <scope>NUCLEOTIDE SEQUENCE [LARGE SCALE GENOMIC DNA]</scope>
    <source>
        <strain evidence="14 15">F1129D 143</strain>
    </source>
</reference>
<feature type="binding site" evidence="12">
    <location>
        <position position="9"/>
    </location>
    <ligand>
        <name>Mg(2+)</name>
        <dbReference type="ChEBI" id="CHEBI:18420"/>
    </ligand>
</feature>
<comment type="cofactor">
    <cofactor evidence="12">
        <name>Mg(2+)</name>
        <dbReference type="ChEBI" id="CHEBI:18420"/>
    </cofactor>
    <text evidence="12">Binds 2 magnesium ions per subunit.</text>
</comment>
<evidence type="ECO:0000256" key="9">
    <source>
        <dbReference type="ARBA" id="ARBA00044991"/>
    </source>
</evidence>
<evidence type="ECO:0000256" key="6">
    <source>
        <dbReference type="ARBA" id="ARBA00023277"/>
    </source>
</evidence>
<dbReference type="RefSeq" id="WP_081184135.1">
    <property type="nucleotide sequence ID" value="NZ_MJEA01000009.1"/>
</dbReference>
<keyword evidence="5" id="KW-0413">Isomerase</keyword>
<dbReference type="PANTHER" id="PTHR46193">
    <property type="entry name" value="6-PHOSPHOGLUCONATE PHOSPHATASE"/>
    <property type="match status" value="1"/>
</dbReference>
<feature type="binding site" evidence="11">
    <location>
        <position position="52"/>
    </location>
    <ligand>
        <name>substrate</name>
    </ligand>
</feature>
<keyword evidence="4 12" id="KW-0460">Magnesium</keyword>
<dbReference type="Pfam" id="PF00702">
    <property type="entry name" value="Hydrolase"/>
    <property type="match status" value="1"/>
</dbReference>
<dbReference type="InterPro" id="IPR023198">
    <property type="entry name" value="PGP-like_dom2"/>
</dbReference>
<feature type="active site" description="Proton donor/acceptor" evidence="10">
    <location>
        <position position="11"/>
    </location>
</feature>
<dbReference type="InterPro" id="IPR010972">
    <property type="entry name" value="Beta-PGM"/>
</dbReference>
<evidence type="ECO:0000256" key="3">
    <source>
        <dbReference type="ARBA" id="ARBA00022723"/>
    </source>
</evidence>
<dbReference type="AlphaFoldDB" id="A0A1V8YAV6"/>
<feature type="binding site" evidence="11">
    <location>
        <begin position="9"/>
        <end position="11"/>
    </location>
    <ligand>
        <name>substrate</name>
    </ligand>
</feature>
<dbReference type="SUPFAM" id="SSF56784">
    <property type="entry name" value="HAD-like"/>
    <property type="match status" value="1"/>
</dbReference>
<dbReference type="SFLD" id="SFLDS00003">
    <property type="entry name" value="Haloacid_Dehalogenase"/>
    <property type="match status" value="1"/>
</dbReference>
<dbReference type="NCBIfam" id="TIGR02009">
    <property type="entry name" value="PGMB-YQAB-SF"/>
    <property type="match status" value="1"/>
</dbReference>
<dbReference type="NCBIfam" id="TIGR01990">
    <property type="entry name" value="bPGM"/>
    <property type="match status" value="1"/>
</dbReference>
<dbReference type="Gene3D" id="1.10.150.240">
    <property type="entry name" value="Putative phosphatase, domain 2"/>
    <property type="match status" value="1"/>
</dbReference>
<dbReference type="SFLD" id="SFLDG01129">
    <property type="entry name" value="C1.5:_HAD__Beta-PGM__Phosphata"/>
    <property type="match status" value="1"/>
</dbReference>
<evidence type="ECO:0000256" key="8">
    <source>
        <dbReference type="ARBA" id="ARBA00044968"/>
    </source>
</evidence>
<feature type="site" description="Important for catalytic activity and assists the phosphoryl transfer reaction to Asp8 by balancing charge and orienting the reacting groups" evidence="13">
    <location>
        <position position="116"/>
    </location>
</feature>
<dbReference type="Proteomes" id="UP000192477">
    <property type="component" value="Unassembled WGS sequence"/>
</dbReference>
<evidence type="ECO:0000256" key="11">
    <source>
        <dbReference type="PIRSR" id="PIRSR610972-2"/>
    </source>
</evidence>
<dbReference type="STRING" id="112904.BH747_09365"/>
<evidence type="ECO:0000256" key="7">
    <source>
        <dbReference type="ARBA" id="ARBA00044926"/>
    </source>
</evidence>
<dbReference type="GO" id="GO:0008801">
    <property type="term" value="F:beta-phosphoglucomutase activity"/>
    <property type="evidence" value="ECO:0007669"/>
    <property type="project" value="UniProtKB-EC"/>
</dbReference>
<keyword evidence="6" id="KW-0119">Carbohydrate metabolism</keyword>
<proteinExistence type="inferred from homology"/>
<sequence>MKINTVLFDLDGVLVDTARYHFEAWSVLAKQLAIPFTAKENEQLKGVSRAESLERLLALDQQRKVFSEQEKQGLAEQKNTLYLQAIQAMDESAVLPGAKEVLEYLKNSEIKIGLGSASKNARLILEKTKLTPYFDVIVDGTQVSKAKPDPEVFLKGAQQLMSAPASCLIVEDSEAGCLAALTGKMHVLGIGQQENLPSATYVIPNLVTFKEVFQQMLATESVYNS</sequence>
<gene>
    <name evidence="14" type="ORF">BH747_09365</name>
</gene>
<feature type="binding site" evidence="11">
    <location>
        <position position="78"/>
    </location>
    <ligand>
        <name>substrate</name>
    </ligand>
</feature>
<dbReference type="Gene3D" id="3.40.50.1000">
    <property type="entry name" value="HAD superfamily/HAD-like"/>
    <property type="match status" value="1"/>
</dbReference>
<dbReference type="GO" id="GO:0000287">
    <property type="term" value="F:magnesium ion binding"/>
    <property type="evidence" value="ECO:0007669"/>
    <property type="project" value="InterPro"/>
</dbReference>
<dbReference type="GO" id="GO:0005975">
    <property type="term" value="P:carbohydrate metabolic process"/>
    <property type="evidence" value="ECO:0007669"/>
    <property type="project" value="InterPro"/>
</dbReference>
<comment type="caution">
    <text evidence="14">The sequence shown here is derived from an EMBL/GenBank/DDBJ whole genome shotgun (WGS) entry which is preliminary data.</text>
</comment>
<evidence type="ECO:0000256" key="4">
    <source>
        <dbReference type="ARBA" id="ARBA00022842"/>
    </source>
</evidence>
<dbReference type="InterPro" id="IPR006439">
    <property type="entry name" value="HAD-SF_hydro_IA"/>
</dbReference>
<dbReference type="EMBL" id="MJEA01000009">
    <property type="protein sequence ID" value="OQO69757.1"/>
    <property type="molecule type" value="Genomic_DNA"/>
</dbReference>
<keyword evidence="2" id="KW-0597">Phosphoprotein</keyword>
<dbReference type="InterPro" id="IPR051600">
    <property type="entry name" value="Beta-PGM-like"/>
</dbReference>
<feature type="binding site" evidence="11">
    <location>
        <position position="25"/>
    </location>
    <ligand>
        <name>substrate</name>
    </ligand>
</feature>
<evidence type="ECO:0000256" key="13">
    <source>
        <dbReference type="PIRSR" id="PIRSR610972-4"/>
    </source>
</evidence>
<evidence type="ECO:0000256" key="1">
    <source>
        <dbReference type="ARBA" id="ARBA00006171"/>
    </source>
</evidence>
<feature type="binding site" evidence="12">
    <location>
        <position position="171"/>
    </location>
    <ligand>
        <name>Mg(2+)</name>
        <dbReference type="ChEBI" id="CHEBI:18420"/>
    </ligand>
</feature>
<evidence type="ECO:0000313" key="14">
    <source>
        <dbReference type="EMBL" id="OQO69757.1"/>
    </source>
</evidence>